<dbReference type="SUPFAM" id="SSF56300">
    <property type="entry name" value="Metallo-dependent phosphatases"/>
    <property type="match status" value="1"/>
</dbReference>
<dbReference type="EMBL" id="CP023434">
    <property type="protein sequence ID" value="AXY25352.1"/>
    <property type="molecule type" value="Genomic_DNA"/>
</dbReference>
<dbReference type="InterPro" id="IPR029052">
    <property type="entry name" value="Metallo-depent_PP-like"/>
</dbReference>
<keyword evidence="5" id="KW-1185">Reference proteome</keyword>
<dbReference type="OrthoDB" id="9800565at2"/>
<evidence type="ECO:0000256" key="1">
    <source>
        <dbReference type="ARBA" id="ARBA00008950"/>
    </source>
</evidence>
<dbReference type="EC" id="3.1.4.-" evidence="2"/>
<keyword evidence="2" id="KW-0479">Metal-binding</keyword>
<sequence length="171" mass="19670">MKFLLLSDNHGRWPQTHEVIQQWRGKVDYIFHLGDSEFAYDDPIWEDVDAKVTGNMDFDPDYPFVEVVETPVGRVFLAHGHQHGVNHGLENIVSQAREAGASYVFHGHTHVLYAKRFDDILAVNPGSLNHSRGMVRNRTYAVVTVDEAKQRVEFYDESGDLLDQLTQEFER</sequence>
<dbReference type="RefSeq" id="WP_118990265.1">
    <property type="nucleotide sequence ID" value="NZ_CP023434.1"/>
</dbReference>
<evidence type="ECO:0000256" key="2">
    <source>
        <dbReference type="RuleBase" id="RU362039"/>
    </source>
</evidence>
<dbReference type="NCBIfam" id="TIGR00040">
    <property type="entry name" value="yfcE"/>
    <property type="match status" value="1"/>
</dbReference>
<dbReference type="GO" id="GO:0016787">
    <property type="term" value="F:hydrolase activity"/>
    <property type="evidence" value="ECO:0007669"/>
    <property type="project" value="UniProtKB-UniRule"/>
</dbReference>
<accession>A0A347WJU5</accession>
<feature type="domain" description="Calcineurin-like phosphoesterase" evidence="3">
    <location>
        <begin position="1"/>
        <end position="147"/>
    </location>
</feature>
<comment type="similarity">
    <text evidence="1 2">Belongs to the metallophosphoesterase superfamily. YfcE family.</text>
</comment>
<evidence type="ECO:0000313" key="4">
    <source>
        <dbReference type="EMBL" id="AXY25352.1"/>
    </source>
</evidence>
<dbReference type="Pfam" id="PF12850">
    <property type="entry name" value="Metallophos_2"/>
    <property type="match status" value="1"/>
</dbReference>
<dbReference type="GO" id="GO:0046872">
    <property type="term" value="F:metal ion binding"/>
    <property type="evidence" value="ECO:0007669"/>
    <property type="project" value="UniProtKB-KW"/>
</dbReference>
<gene>
    <name evidence="4" type="ORF">CL176_04690</name>
</gene>
<name>A0A347WJU5_9LACT</name>
<dbReference type="InterPro" id="IPR024654">
    <property type="entry name" value="Calcineurin-like_PHP_lpxH"/>
</dbReference>
<dbReference type="KEGG" id="abae:CL176_04690"/>
<proteinExistence type="inferred from homology"/>
<dbReference type="InterPro" id="IPR000979">
    <property type="entry name" value="Phosphodiesterase_MJ0936/Vps29"/>
</dbReference>
<organism evidence="4 5">
    <name type="scientific">Suicoccus acidiformans</name>
    <dbReference type="NCBI Taxonomy" id="2036206"/>
    <lineage>
        <taxon>Bacteria</taxon>
        <taxon>Bacillati</taxon>
        <taxon>Bacillota</taxon>
        <taxon>Bacilli</taxon>
        <taxon>Lactobacillales</taxon>
        <taxon>Aerococcaceae</taxon>
        <taxon>Suicoccus</taxon>
    </lineage>
</organism>
<protein>
    <recommendedName>
        <fullName evidence="2">Phosphoesterase</fullName>
        <ecNumber evidence="2">3.1.4.-</ecNumber>
    </recommendedName>
</protein>
<dbReference type="PANTHER" id="PTHR11124">
    <property type="entry name" value="VACUOLAR SORTING PROTEIN VPS29"/>
    <property type="match status" value="1"/>
</dbReference>
<dbReference type="Proteomes" id="UP000263232">
    <property type="component" value="Chromosome"/>
</dbReference>
<dbReference type="Gene3D" id="3.60.21.10">
    <property type="match status" value="1"/>
</dbReference>
<evidence type="ECO:0000259" key="3">
    <source>
        <dbReference type="Pfam" id="PF12850"/>
    </source>
</evidence>
<dbReference type="AlphaFoldDB" id="A0A347WJU5"/>
<comment type="cofactor">
    <cofactor evidence="2">
        <name>a divalent metal cation</name>
        <dbReference type="ChEBI" id="CHEBI:60240"/>
    </cofactor>
</comment>
<evidence type="ECO:0000313" key="5">
    <source>
        <dbReference type="Proteomes" id="UP000263232"/>
    </source>
</evidence>
<reference evidence="4 5" key="1">
    <citation type="submission" date="2017-09" db="EMBL/GenBank/DDBJ databases">
        <title>Complete genome sequence of Oxytococcus suis strain ZY16052.</title>
        <authorList>
            <person name="Li F."/>
        </authorList>
    </citation>
    <scope>NUCLEOTIDE SEQUENCE [LARGE SCALE GENOMIC DNA]</scope>
    <source>
        <strain evidence="4 5">ZY16052</strain>
    </source>
</reference>